<evidence type="ECO:0000256" key="6">
    <source>
        <dbReference type="PROSITE-ProRule" id="PRU01240"/>
    </source>
</evidence>
<reference evidence="11" key="1">
    <citation type="submission" date="2021-12" db="EMBL/GenBank/DDBJ databases">
        <authorList>
            <person name="Lee J.-H."/>
            <person name="Kim S.-B."/>
        </authorList>
    </citation>
    <scope>NUCLEOTIDE SEQUENCE</scope>
    <source>
        <strain evidence="11">NR30</strain>
    </source>
</reference>
<feature type="region of interest" description="Disordered" evidence="8">
    <location>
        <begin position="511"/>
        <end position="536"/>
    </location>
</feature>
<dbReference type="InterPro" id="IPR023828">
    <property type="entry name" value="Peptidase_S8_Ser-AS"/>
</dbReference>
<accession>A0A9Q3ZDI7</accession>
<proteinExistence type="inferred from homology"/>
<feature type="domain" description="Peptidase S8/S53" evidence="10">
    <location>
        <begin position="231"/>
        <end position="493"/>
    </location>
</feature>
<dbReference type="PANTHER" id="PTHR43806">
    <property type="entry name" value="PEPTIDASE S8"/>
    <property type="match status" value="1"/>
</dbReference>
<evidence type="ECO:0000256" key="1">
    <source>
        <dbReference type="ARBA" id="ARBA00011073"/>
    </source>
</evidence>
<dbReference type="GO" id="GO:0006508">
    <property type="term" value="P:proteolysis"/>
    <property type="evidence" value="ECO:0007669"/>
    <property type="project" value="UniProtKB-KW"/>
</dbReference>
<evidence type="ECO:0000256" key="2">
    <source>
        <dbReference type="ARBA" id="ARBA00022670"/>
    </source>
</evidence>
<keyword evidence="4 6" id="KW-0720">Serine protease</keyword>
<dbReference type="Proteomes" id="UP001108029">
    <property type="component" value="Unassembled WGS sequence"/>
</dbReference>
<dbReference type="InterPro" id="IPR050131">
    <property type="entry name" value="Peptidase_S8_subtilisin-like"/>
</dbReference>
<feature type="signal peptide" evidence="9">
    <location>
        <begin position="1"/>
        <end position="23"/>
    </location>
</feature>
<feature type="region of interest" description="Disordered" evidence="8">
    <location>
        <begin position="635"/>
        <end position="667"/>
    </location>
</feature>
<dbReference type="RefSeq" id="WP_232652642.1">
    <property type="nucleotide sequence ID" value="NZ_JAJSBI010000021.1"/>
</dbReference>
<dbReference type="PROSITE" id="PS00137">
    <property type="entry name" value="SUBTILASE_HIS"/>
    <property type="match status" value="1"/>
</dbReference>
<dbReference type="AlphaFoldDB" id="A0A9Q3ZDI7"/>
<feature type="chain" id="PRO_5040296867" evidence="9">
    <location>
        <begin position="24"/>
        <end position="1131"/>
    </location>
</feature>
<keyword evidence="9" id="KW-0732">Signal</keyword>
<dbReference type="EMBL" id="JAJSBI010000021">
    <property type="protein sequence ID" value="MCD9878430.1"/>
    <property type="molecule type" value="Genomic_DNA"/>
</dbReference>
<dbReference type="InterPro" id="IPR036278">
    <property type="entry name" value="Sialidase_sf"/>
</dbReference>
<dbReference type="SUPFAM" id="SSF50939">
    <property type="entry name" value="Sialidases"/>
    <property type="match status" value="1"/>
</dbReference>
<dbReference type="InterPro" id="IPR015500">
    <property type="entry name" value="Peptidase_S8_subtilisin-rel"/>
</dbReference>
<dbReference type="PROSITE" id="PS00136">
    <property type="entry name" value="SUBTILASE_ASP"/>
    <property type="match status" value="1"/>
</dbReference>
<feature type="active site" description="Charge relay system" evidence="5 6">
    <location>
        <position position="278"/>
    </location>
</feature>
<keyword evidence="3 6" id="KW-0378">Hydrolase</keyword>
<dbReference type="Gene3D" id="2.60.40.10">
    <property type="entry name" value="Immunoglobulins"/>
    <property type="match status" value="1"/>
</dbReference>
<evidence type="ECO:0000256" key="9">
    <source>
        <dbReference type="SAM" id="SignalP"/>
    </source>
</evidence>
<dbReference type="InterPro" id="IPR013783">
    <property type="entry name" value="Ig-like_fold"/>
</dbReference>
<dbReference type="Gene3D" id="2.60.40.650">
    <property type="match status" value="1"/>
</dbReference>
<dbReference type="InterPro" id="IPR022398">
    <property type="entry name" value="Peptidase_S8_His-AS"/>
</dbReference>
<dbReference type="PANTHER" id="PTHR43806:SF65">
    <property type="entry name" value="SERINE PROTEASE APRX"/>
    <property type="match status" value="1"/>
</dbReference>
<keyword evidence="12" id="KW-1185">Reference proteome</keyword>
<name>A0A9Q3ZDI7_9ACTN</name>
<dbReference type="InterPro" id="IPR023827">
    <property type="entry name" value="Peptidase_S8_Asp-AS"/>
</dbReference>
<dbReference type="PRINTS" id="PR00723">
    <property type="entry name" value="SUBTILISIN"/>
</dbReference>
<evidence type="ECO:0000256" key="5">
    <source>
        <dbReference type="PIRSR" id="PIRSR615500-1"/>
    </source>
</evidence>
<evidence type="ECO:0000256" key="4">
    <source>
        <dbReference type="ARBA" id="ARBA00022825"/>
    </source>
</evidence>
<keyword evidence="2 6" id="KW-0645">Protease</keyword>
<dbReference type="GO" id="GO:0005975">
    <property type="term" value="P:carbohydrate metabolic process"/>
    <property type="evidence" value="ECO:0007669"/>
    <property type="project" value="UniProtKB-ARBA"/>
</dbReference>
<dbReference type="Gene3D" id="3.40.50.200">
    <property type="entry name" value="Peptidase S8/S53 domain"/>
    <property type="match status" value="1"/>
</dbReference>
<evidence type="ECO:0000256" key="7">
    <source>
        <dbReference type="RuleBase" id="RU003355"/>
    </source>
</evidence>
<dbReference type="GO" id="GO:0004252">
    <property type="term" value="F:serine-type endopeptidase activity"/>
    <property type="evidence" value="ECO:0007669"/>
    <property type="project" value="UniProtKB-UniRule"/>
</dbReference>
<evidence type="ECO:0000256" key="8">
    <source>
        <dbReference type="SAM" id="MobiDB-lite"/>
    </source>
</evidence>
<feature type="region of interest" description="Disordered" evidence="8">
    <location>
        <begin position="258"/>
        <end position="281"/>
    </location>
</feature>
<protein>
    <submittedName>
        <fullName evidence="11">S8 family serine peptidase</fullName>
    </submittedName>
</protein>
<evidence type="ECO:0000313" key="11">
    <source>
        <dbReference type="EMBL" id="MCD9878430.1"/>
    </source>
</evidence>
<comment type="caution">
    <text evidence="11">The sequence shown here is derived from an EMBL/GenBank/DDBJ whole genome shotgun (WGS) entry which is preliminary data.</text>
</comment>
<comment type="similarity">
    <text evidence="1 6 7">Belongs to the peptidase S8 family.</text>
</comment>
<evidence type="ECO:0000256" key="3">
    <source>
        <dbReference type="ARBA" id="ARBA00022801"/>
    </source>
</evidence>
<dbReference type="PROSITE" id="PS00138">
    <property type="entry name" value="SUBTILASE_SER"/>
    <property type="match status" value="1"/>
</dbReference>
<dbReference type="InterPro" id="IPR036852">
    <property type="entry name" value="Peptidase_S8/S53_dom_sf"/>
</dbReference>
<sequence>MYGIPAVVAVAGLTATVVTPAAAGSPANFAASAASGSARAGVHVTLVTGDTVSMDGTGRVTGVRRGTGRGHIGFSIRRFAGHTYVVPQDATRLLDSGRLDRRLFDITQLFKDGYDDAHRKQVPLIVSYRGGSGTQAGARRALAAADADVERMLPAVRGVALSVDKPDIDDVWRALTTPVAGHTAVAAAPGIDRVWLDAEVKVAAQDSDALDPEGGVAQIGAPAAWKQGYDGKGVKVAVLDTGVDATHPDLKGSILKTKDFAGSDTGSDTGSTDDRQGHGTHVASTIVGSGAESHGKYKGVAPGAKLLVGKVMDDTGVGSDSSIIAGMQWAVAQGAKVVSMSLGDTDTPGVDPLEKAVNSLSASSHALFVIAVGNDGPSDTTVGTPGSAASALTVAAVDRHDKVADFSSRGPTADGALKPDIAAPGVDIVAARAAHGSEGEEVAPGYVKMSGTSMATPHVAGAAAILAQEHPDWTGERIKAALTASAKPLTGTTAYEAGAGRVDLNQATGATAATEPSSVGFGVAKWPHDDDQPTPRTLTYRNSGTKPVTLDLASDVTGPDGGSAPAGMFTVSPARLTVPAGGTAQATVTADTRLGGADGAYSGAVTASGDGQSVRTALGVIREVESHKLKLTVTRRDGKRDDAPGVTVANLDTGKQYTPFDDGKNHPDGTVTLRLPKGHYVVDAQTTDSRGKTALLVAPRLTLDHDTSLALDGRRAEPVKITAPDRRATARDAQVLFAARGAKPAYDYAGGNTVDAGDTALGQIGSSTAAGSFVAQFGGIWQRTAVSPAYNLVTTRTGSFFTGLNRSFSSTRDMARVNTSVATALSGADTTPQVNWSIPDWPQLGRASLALEGARRPAPTASVVQYLSTDRGLRWNLGTVIGNGSHNEDTFNFLTDRRFEPGHTYRVTFDGGVHGPAVAPASGTGAKRLGGFYYVCVPMFSDGPGNLAYLPQATITTRLSSGSRVFTSTTDDTCLNVYGGLPAAPTPYRLSISADRTKDYRTSDHVDAVWTFTSRDNGETKGVPFPLSVVRFHPKLSLTDTAKAGARVTVPLSLQGPAAAKGHLKSLTVRVSYDGGRTWRTVAVHTDRSGKWYLTLTHPKKPGTVSFRAALTDTDGNTATQTIHTAYRTVR</sequence>
<dbReference type="InterPro" id="IPR000209">
    <property type="entry name" value="Peptidase_S8/S53_dom"/>
</dbReference>
<dbReference type="PROSITE" id="PS51892">
    <property type="entry name" value="SUBTILASE"/>
    <property type="match status" value="1"/>
</dbReference>
<dbReference type="SUPFAM" id="SSF52743">
    <property type="entry name" value="Subtilisin-like"/>
    <property type="match status" value="1"/>
</dbReference>
<dbReference type="Pfam" id="PF00082">
    <property type="entry name" value="Peptidase_S8"/>
    <property type="match status" value="1"/>
</dbReference>
<organism evidence="11 12">
    <name type="scientific">Streptomyces guryensis</name>
    <dbReference type="NCBI Taxonomy" id="2886947"/>
    <lineage>
        <taxon>Bacteria</taxon>
        <taxon>Bacillati</taxon>
        <taxon>Actinomycetota</taxon>
        <taxon>Actinomycetes</taxon>
        <taxon>Kitasatosporales</taxon>
        <taxon>Streptomycetaceae</taxon>
        <taxon>Streptomyces</taxon>
    </lineage>
</organism>
<gene>
    <name evidence="11" type="ORF">LJ657_33435</name>
</gene>
<feature type="active site" description="Charge relay system" evidence="5 6">
    <location>
        <position position="453"/>
    </location>
</feature>
<evidence type="ECO:0000259" key="10">
    <source>
        <dbReference type="Pfam" id="PF00082"/>
    </source>
</evidence>
<evidence type="ECO:0000313" key="12">
    <source>
        <dbReference type="Proteomes" id="UP001108029"/>
    </source>
</evidence>
<dbReference type="CDD" id="cd07487">
    <property type="entry name" value="Peptidases_S8_1"/>
    <property type="match status" value="1"/>
</dbReference>
<feature type="active site" description="Charge relay system" evidence="5 6">
    <location>
        <position position="240"/>
    </location>
</feature>